<dbReference type="InterPro" id="IPR032710">
    <property type="entry name" value="NTF2-like_dom_sf"/>
</dbReference>
<dbReference type="EMBL" id="JAUTWS010000099">
    <property type="protein sequence ID" value="MDO9713548.1"/>
    <property type="molecule type" value="Genomic_DNA"/>
</dbReference>
<accession>A0ABT9EBG1</accession>
<name>A0ABT9EBG1_9PROT</name>
<keyword evidence="3" id="KW-1185">Reference proteome</keyword>
<proteinExistence type="predicted"/>
<sequence>MSNLETARAFFEACEAGRGWEACRTHCTPSATFAAQAGALAEVQTLEQYTEWMKGILSMLTDGTYELHAFAEDRERGQVCAFATFVGTHRAGGPVPPTNKTTRTDYVYAMRFQGGKIVHMTKVWNDGYALRELGWIDPVSAKDRFASQ</sequence>
<dbReference type="Gene3D" id="3.10.450.50">
    <property type="match status" value="1"/>
</dbReference>
<dbReference type="SUPFAM" id="SSF54427">
    <property type="entry name" value="NTF2-like"/>
    <property type="match status" value="1"/>
</dbReference>
<feature type="domain" description="SnoaL-like" evidence="1">
    <location>
        <begin position="7"/>
        <end position="120"/>
    </location>
</feature>
<evidence type="ECO:0000313" key="2">
    <source>
        <dbReference type="EMBL" id="MDO9713548.1"/>
    </source>
</evidence>
<dbReference type="InterPro" id="IPR037401">
    <property type="entry name" value="SnoaL-like"/>
</dbReference>
<reference evidence="2 3" key="1">
    <citation type="submission" date="2023-08" db="EMBL/GenBank/DDBJ databases">
        <title>The draft genome sequence of Paracraurococcus sp. LOR1-02.</title>
        <authorList>
            <person name="Kingkaew E."/>
            <person name="Tanasupawat S."/>
        </authorList>
    </citation>
    <scope>NUCLEOTIDE SEQUENCE [LARGE SCALE GENOMIC DNA]</scope>
    <source>
        <strain evidence="2 3">LOR1-02</strain>
    </source>
</reference>
<dbReference type="Proteomes" id="UP001243009">
    <property type="component" value="Unassembled WGS sequence"/>
</dbReference>
<dbReference type="RefSeq" id="WP_305108405.1">
    <property type="nucleotide sequence ID" value="NZ_JAUTWS010000099.1"/>
</dbReference>
<evidence type="ECO:0000259" key="1">
    <source>
        <dbReference type="Pfam" id="PF12680"/>
    </source>
</evidence>
<gene>
    <name evidence="2" type="ORF">Q7A36_34825</name>
</gene>
<organism evidence="2 3">
    <name type="scientific">Paracraurococcus lichenis</name>
    <dbReference type="NCBI Taxonomy" id="3064888"/>
    <lineage>
        <taxon>Bacteria</taxon>
        <taxon>Pseudomonadati</taxon>
        <taxon>Pseudomonadota</taxon>
        <taxon>Alphaproteobacteria</taxon>
        <taxon>Acetobacterales</taxon>
        <taxon>Roseomonadaceae</taxon>
        <taxon>Paracraurococcus</taxon>
    </lineage>
</organism>
<comment type="caution">
    <text evidence="2">The sequence shown here is derived from an EMBL/GenBank/DDBJ whole genome shotgun (WGS) entry which is preliminary data.</text>
</comment>
<protein>
    <submittedName>
        <fullName evidence="2">Nuclear transport factor 2 family protein</fullName>
    </submittedName>
</protein>
<evidence type="ECO:0000313" key="3">
    <source>
        <dbReference type="Proteomes" id="UP001243009"/>
    </source>
</evidence>
<dbReference type="Pfam" id="PF12680">
    <property type="entry name" value="SnoaL_2"/>
    <property type="match status" value="1"/>
</dbReference>